<dbReference type="GO" id="GO:0008270">
    <property type="term" value="F:zinc ion binding"/>
    <property type="evidence" value="ECO:0007669"/>
    <property type="project" value="InterPro"/>
</dbReference>
<feature type="transmembrane region" description="Helical" evidence="1">
    <location>
        <begin position="98"/>
        <end position="124"/>
    </location>
</feature>
<feature type="transmembrane region" description="Helical" evidence="1">
    <location>
        <begin position="245"/>
        <end position="265"/>
    </location>
</feature>
<organism evidence="3 4">
    <name type="scientific">Leptobacterium flavescens</name>
    <dbReference type="NCBI Taxonomy" id="472055"/>
    <lineage>
        <taxon>Bacteria</taxon>
        <taxon>Pseudomonadati</taxon>
        <taxon>Bacteroidota</taxon>
        <taxon>Flavobacteriia</taxon>
        <taxon>Flavobacteriales</taxon>
        <taxon>Flavobacteriaceae</taxon>
        <taxon>Leptobacterium</taxon>
    </lineage>
</organism>
<evidence type="ECO:0000313" key="3">
    <source>
        <dbReference type="EMBL" id="NER14497.1"/>
    </source>
</evidence>
<protein>
    <recommendedName>
        <fullName evidence="2">Peptidase M1 membrane alanine aminopeptidase domain-containing protein</fullName>
    </recommendedName>
</protein>
<gene>
    <name evidence="3" type="ORF">GWK08_13670</name>
</gene>
<keyword evidence="1" id="KW-0812">Transmembrane</keyword>
<feature type="transmembrane region" description="Helical" evidence="1">
    <location>
        <begin position="449"/>
        <end position="470"/>
    </location>
</feature>
<reference evidence="3 4" key="1">
    <citation type="submission" date="2020-01" db="EMBL/GenBank/DDBJ databases">
        <title>Leptobacterium flavescens.</title>
        <authorList>
            <person name="Wang G."/>
        </authorList>
    </citation>
    <scope>NUCLEOTIDE SEQUENCE [LARGE SCALE GENOMIC DNA]</scope>
    <source>
        <strain evidence="3 4">KCTC 22160</strain>
    </source>
</reference>
<feature type="transmembrane region" description="Helical" evidence="1">
    <location>
        <begin position="325"/>
        <end position="343"/>
    </location>
</feature>
<evidence type="ECO:0000256" key="1">
    <source>
        <dbReference type="SAM" id="Phobius"/>
    </source>
</evidence>
<proteinExistence type="predicted"/>
<dbReference type="GO" id="GO:0008237">
    <property type="term" value="F:metallopeptidase activity"/>
    <property type="evidence" value="ECO:0007669"/>
    <property type="project" value="InterPro"/>
</dbReference>
<dbReference type="RefSeq" id="WP_163607785.1">
    <property type="nucleotide sequence ID" value="NZ_JAABOO010000003.1"/>
</dbReference>
<feature type="transmembrane region" description="Helical" evidence="1">
    <location>
        <begin position="576"/>
        <end position="594"/>
    </location>
</feature>
<dbReference type="InterPro" id="IPR014782">
    <property type="entry name" value="Peptidase_M1_dom"/>
</dbReference>
<evidence type="ECO:0000259" key="2">
    <source>
        <dbReference type="Pfam" id="PF01433"/>
    </source>
</evidence>
<dbReference type="AlphaFoldDB" id="A0A6P0UN92"/>
<sequence>MFLKLLKFEWAYHSKQLSFLIFSIAFLLFGFMGATLLQFGGLSSVNINSPYQVSYFVNLLSLTSVFAIMFFCVQAAVRDAQYRLDGIIYSTSISRRNFFLSRFLGVFTVGLFVFSLILLGYIIGTYTPLADPERLAPFNVMHYARIWLFQIVPNIFILTALLFATAILSRKALTIYVSAIAIYTLYWLCAIFLNSPFLAQAVPPSPENMIIAALADPFGISAFFEQTQYWTPFQKNSQNLSFSGFFMWNRIIWISFALLLSWASYKIFSFRKLDRKAGKKEVFSSSKTEKTIYKPTPAFTSGNKFQWATLRTLIGLELKGISRSLPFIGILLIWIVIVASEIYTRINGGGDYNNDLYPTTDLLIWLIKDPLPLLSTILIIFYSGELAWKERTTNFNGIIDGTPTSSLAFFVSKFTALMLLPLMLIFLSILIAVGFQISKGYYEFEWTQYLFLFYHSGMRSLFYGCLALFIQSLAPNKYIGMFITGLLIVLMGSSLAAGIGIEHPMLQLGNFPRTTYTNMTGFGHYSKPFNQFALYWLSVALILAVLSFKLWKRGAISGLRFRWRRLRSKWTKTEKAILFSSLLLLLVSGGSVFYNTNLVNEYTTIDDRLDFSEAYERKYKKYEELEELFPVAMKTEVAMFPQKAEMVIKTDYILENKNENPVKTVLISEREPLRSVWLENARLVEKDSAFNTYLFELDRELLPGEQLKFRYEAFVNNDGFETRRDIVNNGSYILHQSFEPSLGYKRSWEISSDFERQKRGLSKREVDEVDSGHLQFEADNKIGKVLFETVVSTSGDQMAIAPGNLLRKWTENNRNYYHYKSDTPVSPLLGYFSAAYQLKKEIYKGISIELYYHPGHDFNIDRIMEVTKISLDYCTENFGKYPFDHLRIAEIPSHWPFGGMAMPGTISMVEDNLYLIDLRDPGAFDLVAKRTIHEVAHQWWGHVIYPKLTDGASIFVEVITKYTEAAVMEKIEGSGSLWQLSKNATQRYFSGRSFSSDPEPPLYLVGGESYLQYGKAYHVMQALKEMIGEAQLNVVLKELVDEYNGGTEFKVTSPDLLEKLYNITPQEKHSLIDDLFKRIMTYDLSVRSSSYKKLSNGRYELSLEFHTGKFETDESGKTARVSINNPIQIGAFMKHPSEMGIDDRPVYLKQHKFNKENSRIKIVVDQLPEYIVIDPFGAHPDTKQEDNVMRVE</sequence>
<dbReference type="SUPFAM" id="SSF55486">
    <property type="entry name" value="Metalloproteases ('zincins'), catalytic domain"/>
    <property type="match status" value="1"/>
</dbReference>
<accession>A0A6P0UN92</accession>
<feature type="transmembrane region" description="Helical" evidence="1">
    <location>
        <begin position="482"/>
        <end position="501"/>
    </location>
</feature>
<evidence type="ECO:0000313" key="4">
    <source>
        <dbReference type="Proteomes" id="UP000468581"/>
    </source>
</evidence>
<dbReference type="InterPro" id="IPR027268">
    <property type="entry name" value="Peptidase_M4/M1_CTD_sf"/>
</dbReference>
<feature type="transmembrane region" description="Helical" evidence="1">
    <location>
        <begin position="144"/>
        <end position="168"/>
    </location>
</feature>
<feature type="transmembrane region" description="Helical" evidence="1">
    <location>
        <begin position="533"/>
        <end position="555"/>
    </location>
</feature>
<feature type="transmembrane region" description="Helical" evidence="1">
    <location>
        <begin position="414"/>
        <end position="437"/>
    </location>
</feature>
<feature type="transmembrane region" description="Helical" evidence="1">
    <location>
        <begin position="363"/>
        <end position="382"/>
    </location>
</feature>
<name>A0A6P0UN92_9FLAO</name>
<feature type="transmembrane region" description="Helical" evidence="1">
    <location>
        <begin position="53"/>
        <end position="77"/>
    </location>
</feature>
<feature type="domain" description="Peptidase M1 membrane alanine aminopeptidase" evidence="2">
    <location>
        <begin position="864"/>
        <end position="1065"/>
    </location>
</feature>
<comment type="caution">
    <text evidence="3">The sequence shown here is derived from an EMBL/GenBank/DDBJ whole genome shotgun (WGS) entry which is preliminary data.</text>
</comment>
<dbReference type="Gene3D" id="1.10.390.10">
    <property type="entry name" value="Neutral Protease Domain 2"/>
    <property type="match status" value="1"/>
</dbReference>
<dbReference type="EMBL" id="JAABOO010000003">
    <property type="protein sequence ID" value="NER14497.1"/>
    <property type="molecule type" value="Genomic_DNA"/>
</dbReference>
<feature type="transmembrane region" description="Helical" evidence="1">
    <location>
        <begin position="175"/>
        <end position="199"/>
    </location>
</feature>
<keyword evidence="1" id="KW-0472">Membrane</keyword>
<dbReference type="Pfam" id="PF01433">
    <property type="entry name" value="Peptidase_M1"/>
    <property type="match status" value="1"/>
</dbReference>
<dbReference type="Proteomes" id="UP000468581">
    <property type="component" value="Unassembled WGS sequence"/>
</dbReference>
<keyword evidence="1" id="KW-1133">Transmembrane helix</keyword>
<feature type="transmembrane region" description="Helical" evidence="1">
    <location>
        <begin position="20"/>
        <end position="41"/>
    </location>
</feature>
<keyword evidence="4" id="KW-1185">Reference proteome</keyword>